<name>A0ABM8GUB7_9MICO</name>
<dbReference type="Proteomes" id="UP001321486">
    <property type="component" value="Chromosome"/>
</dbReference>
<keyword evidence="4" id="KW-1185">Reference proteome</keyword>
<feature type="region of interest" description="Disordered" evidence="1">
    <location>
        <begin position="74"/>
        <end position="93"/>
    </location>
</feature>
<protein>
    <recommendedName>
        <fullName evidence="2">Bacterial bifunctional deaminase-reductase C-terminal domain-containing protein</fullName>
    </recommendedName>
</protein>
<dbReference type="Pfam" id="PF01872">
    <property type="entry name" value="RibD_C"/>
    <property type="match status" value="1"/>
</dbReference>
<dbReference type="InterPro" id="IPR024072">
    <property type="entry name" value="DHFR-like_dom_sf"/>
</dbReference>
<evidence type="ECO:0000313" key="3">
    <source>
        <dbReference type="EMBL" id="BDZ52063.1"/>
    </source>
</evidence>
<dbReference type="SUPFAM" id="SSF53597">
    <property type="entry name" value="Dihydrofolate reductase-like"/>
    <property type="match status" value="1"/>
</dbReference>
<gene>
    <name evidence="3" type="ORF">GCM10025867_43040</name>
</gene>
<dbReference type="EMBL" id="AP027732">
    <property type="protein sequence ID" value="BDZ52063.1"/>
    <property type="molecule type" value="Genomic_DNA"/>
</dbReference>
<evidence type="ECO:0000259" key="2">
    <source>
        <dbReference type="Pfam" id="PF01872"/>
    </source>
</evidence>
<sequence>MLTQFLTADLVDELHLVLAPLLVGDHRAPRFVGDGSFPWNEARRARLAESRTIGDVVLLRYALSNRLPDAVPVAGEARRDDSESMRPVPARLP</sequence>
<evidence type="ECO:0000256" key="1">
    <source>
        <dbReference type="SAM" id="MobiDB-lite"/>
    </source>
</evidence>
<organism evidence="3 4">
    <name type="scientific">Frondihabitans sucicola</name>
    <dbReference type="NCBI Taxonomy" id="1268041"/>
    <lineage>
        <taxon>Bacteria</taxon>
        <taxon>Bacillati</taxon>
        <taxon>Actinomycetota</taxon>
        <taxon>Actinomycetes</taxon>
        <taxon>Micrococcales</taxon>
        <taxon>Microbacteriaceae</taxon>
        <taxon>Frondihabitans</taxon>
    </lineage>
</organism>
<accession>A0ABM8GUB7</accession>
<dbReference type="Gene3D" id="3.40.430.10">
    <property type="entry name" value="Dihydrofolate Reductase, subunit A"/>
    <property type="match status" value="1"/>
</dbReference>
<reference evidence="4" key="1">
    <citation type="journal article" date="2019" name="Int. J. Syst. Evol. Microbiol.">
        <title>The Global Catalogue of Microorganisms (GCM) 10K type strain sequencing project: providing services to taxonomists for standard genome sequencing and annotation.</title>
        <authorList>
            <consortium name="The Broad Institute Genomics Platform"/>
            <consortium name="The Broad Institute Genome Sequencing Center for Infectious Disease"/>
            <person name="Wu L."/>
            <person name="Ma J."/>
        </authorList>
    </citation>
    <scope>NUCLEOTIDE SEQUENCE [LARGE SCALE GENOMIC DNA]</scope>
    <source>
        <strain evidence="4">NBRC 108728</strain>
    </source>
</reference>
<proteinExistence type="predicted"/>
<feature type="domain" description="Bacterial bifunctional deaminase-reductase C-terminal" evidence="2">
    <location>
        <begin position="2"/>
        <end position="58"/>
    </location>
</feature>
<dbReference type="InterPro" id="IPR002734">
    <property type="entry name" value="RibDG_C"/>
</dbReference>
<evidence type="ECO:0000313" key="4">
    <source>
        <dbReference type="Proteomes" id="UP001321486"/>
    </source>
</evidence>